<dbReference type="SMART" id="SM00507">
    <property type="entry name" value="HNHc"/>
    <property type="match status" value="1"/>
</dbReference>
<dbReference type="EMBL" id="QOUI01000009">
    <property type="protein sequence ID" value="RCK68732.1"/>
    <property type="molecule type" value="Genomic_DNA"/>
</dbReference>
<dbReference type="RefSeq" id="WP_114127358.1">
    <property type="nucleotide sequence ID" value="NZ_QOUI01000009.1"/>
</dbReference>
<dbReference type="AlphaFoldDB" id="A0A367YUN1"/>
<reference evidence="3 4" key="1">
    <citation type="submission" date="2018-07" db="EMBL/GenBank/DDBJ databases">
        <title>Desertimonas flava gen. nov. sp. nov.</title>
        <authorList>
            <person name="Liu S."/>
        </authorList>
    </citation>
    <scope>NUCLEOTIDE SEQUENCE [LARGE SCALE GENOMIC DNA]</scope>
    <source>
        <strain evidence="3 4">16Sb5-5</strain>
    </source>
</reference>
<feature type="domain" description="HNH nuclease" evidence="2">
    <location>
        <begin position="343"/>
        <end position="405"/>
    </location>
</feature>
<feature type="compositionally biased region" description="Pro residues" evidence="1">
    <location>
        <begin position="446"/>
        <end position="470"/>
    </location>
</feature>
<feature type="compositionally biased region" description="Low complexity" evidence="1">
    <location>
        <begin position="487"/>
        <end position="501"/>
    </location>
</feature>
<proteinExistence type="predicted"/>
<dbReference type="Proteomes" id="UP000252770">
    <property type="component" value="Unassembled WGS sequence"/>
</dbReference>
<dbReference type="GO" id="GO:0004519">
    <property type="term" value="F:endonuclease activity"/>
    <property type="evidence" value="ECO:0007669"/>
    <property type="project" value="UniProtKB-KW"/>
</dbReference>
<dbReference type="InterPro" id="IPR003615">
    <property type="entry name" value="HNH_nuc"/>
</dbReference>
<keyword evidence="3" id="KW-0540">Nuclease</keyword>
<evidence type="ECO:0000256" key="1">
    <source>
        <dbReference type="SAM" id="MobiDB-lite"/>
    </source>
</evidence>
<feature type="region of interest" description="Disordered" evidence="1">
    <location>
        <begin position="426"/>
        <end position="507"/>
    </location>
</feature>
<accession>A0A367YUN1</accession>
<evidence type="ECO:0000313" key="4">
    <source>
        <dbReference type="Proteomes" id="UP000252770"/>
    </source>
</evidence>
<dbReference type="Gene3D" id="1.10.30.50">
    <property type="match status" value="1"/>
</dbReference>
<keyword evidence="3" id="KW-0255">Endonuclease</keyword>
<organism evidence="3 4">
    <name type="scientific">Desertihabitans brevis</name>
    <dbReference type="NCBI Taxonomy" id="2268447"/>
    <lineage>
        <taxon>Bacteria</taxon>
        <taxon>Bacillati</taxon>
        <taxon>Actinomycetota</taxon>
        <taxon>Actinomycetes</taxon>
        <taxon>Propionibacteriales</taxon>
        <taxon>Propionibacteriaceae</taxon>
        <taxon>Desertihabitans</taxon>
    </lineage>
</organism>
<sequence length="507" mass="53793">MEEPRTDAASVLSDLAELRALEQAAAAAVLRQAARWADLHPAPCPELAATLFERGRDTGCPLAGEGTPLVDASCLAELAAVLGLSTGAGQRLVGHALELRHRLPRLWALVHAERVPAWRARQVAERTMGLSQEAASFVDAQVSAVVGQVGPVQLERLVLAAVAEFMPAEAERRRLAAEDGRCFRVFHDTTGAGHGLSEVRGTLDLADALDLDLAVEEGARALAGAGCTESADVRRALALGELARRQPALDLTSDDAGPGADRRGAARAPRITLCLHLSAEALGRTASAQPDHAQVGRVGNTGVPVTAGQNRDWCGRPGATVTVKPVVDLGAEAGVEGYEVPDWLKEQVALRDRTCVFPWCHRPAHPRPLHDRARAQVEYDHVRPHRLGGPTSAANLAPLCLAHHLGKTFERWSSVVTEPGVYLWTSPHGRRYRRGRNGGTAALDQPAPPLRHPDQIAPPPPPPALVPGRPPSARRRRQILGASPHRAGPAPTASGSPPSAGDEPPPF</sequence>
<name>A0A367YUN1_9ACTN</name>
<evidence type="ECO:0000259" key="2">
    <source>
        <dbReference type="SMART" id="SM00507"/>
    </source>
</evidence>
<keyword evidence="4" id="KW-1185">Reference proteome</keyword>
<dbReference type="CDD" id="cd00085">
    <property type="entry name" value="HNHc"/>
    <property type="match status" value="1"/>
</dbReference>
<gene>
    <name evidence="3" type="ORF">DT076_14185</name>
</gene>
<protein>
    <submittedName>
        <fullName evidence="3">HNH endonuclease</fullName>
    </submittedName>
</protein>
<evidence type="ECO:0000313" key="3">
    <source>
        <dbReference type="EMBL" id="RCK68732.1"/>
    </source>
</evidence>
<keyword evidence="3" id="KW-0378">Hydrolase</keyword>
<comment type="caution">
    <text evidence="3">The sequence shown here is derived from an EMBL/GenBank/DDBJ whole genome shotgun (WGS) entry which is preliminary data.</text>
</comment>